<comment type="caution">
    <text evidence="2">The sequence shown here is derived from an EMBL/GenBank/DDBJ whole genome shotgun (WGS) entry which is preliminary data.</text>
</comment>
<feature type="signal peptide" evidence="1">
    <location>
        <begin position="1"/>
        <end position="18"/>
    </location>
</feature>
<dbReference type="Proteomes" id="UP001177023">
    <property type="component" value="Unassembled WGS sequence"/>
</dbReference>
<accession>A0AA36G9E7</accession>
<keyword evidence="3" id="KW-1185">Reference proteome</keyword>
<evidence type="ECO:0000256" key="1">
    <source>
        <dbReference type="SAM" id="SignalP"/>
    </source>
</evidence>
<dbReference type="EMBL" id="CATQJA010002659">
    <property type="protein sequence ID" value="CAJ0580441.1"/>
    <property type="molecule type" value="Genomic_DNA"/>
</dbReference>
<proteinExistence type="predicted"/>
<feature type="non-terminal residue" evidence="2">
    <location>
        <position position="1"/>
    </location>
</feature>
<evidence type="ECO:0000313" key="2">
    <source>
        <dbReference type="EMBL" id="CAJ0580441.1"/>
    </source>
</evidence>
<gene>
    <name evidence="2" type="ORF">MSPICULIGERA_LOCUS18639</name>
</gene>
<sequence>MQTSAILLLAACVACATAFAFNNEDRPQAFAYLGNDGGALRSSFAKRSEPQKFAFASPDQLQNAERFAFAFAKRDGDFNEYQRFARAQKFAKFA</sequence>
<evidence type="ECO:0000313" key="3">
    <source>
        <dbReference type="Proteomes" id="UP001177023"/>
    </source>
</evidence>
<keyword evidence="1" id="KW-0732">Signal</keyword>
<dbReference type="AlphaFoldDB" id="A0AA36G9E7"/>
<feature type="chain" id="PRO_5041368678" evidence="1">
    <location>
        <begin position="19"/>
        <end position="94"/>
    </location>
</feature>
<protein>
    <submittedName>
        <fullName evidence="2">Uncharacterized protein</fullName>
    </submittedName>
</protein>
<organism evidence="2 3">
    <name type="scientific">Mesorhabditis spiculigera</name>
    <dbReference type="NCBI Taxonomy" id="96644"/>
    <lineage>
        <taxon>Eukaryota</taxon>
        <taxon>Metazoa</taxon>
        <taxon>Ecdysozoa</taxon>
        <taxon>Nematoda</taxon>
        <taxon>Chromadorea</taxon>
        <taxon>Rhabditida</taxon>
        <taxon>Rhabditina</taxon>
        <taxon>Rhabditomorpha</taxon>
        <taxon>Rhabditoidea</taxon>
        <taxon>Rhabditidae</taxon>
        <taxon>Mesorhabditinae</taxon>
        <taxon>Mesorhabditis</taxon>
    </lineage>
</organism>
<reference evidence="2" key="1">
    <citation type="submission" date="2023-06" db="EMBL/GenBank/DDBJ databases">
        <authorList>
            <person name="Delattre M."/>
        </authorList>
    </citation>
    <scope>NUCLEOTIDE SEQUENCE</scope>
    <source>
        <strain evidence="2">AF72</strain>
    </source>
</reference>
<name>A0AA36G9E7_9BILA</name>